<evidence type="ECO:0000313" key="2">
    <source>
        <dbReference type="Proteomes" id="UP001500954"/>
    </source>
</evidence>
<protein>
    <recommendedName>
        <fullName evidence="3">DUF4082 domain-containing protein</fullName>
    </recommendedName>
</protein>
<sequence>MKVQKAILKLIIISALFISCSKDDDSDLIEQAPQYPMKTLIETGHMELKSTMQQWVSHFEVGYKFKTFKNGKITALGIRVPHNDSYRVTLCNAETEEILVTKNIVSSSGLLSFETIDPINIASGVAYFVSVNTNDYYTFNDSGNAMFPVESGDVLITDYGVRSGTNPDQIMPVQYSKVSYVGMVDIKFIPNN</sequence>
<reference evidence="2" key="1">
    <citation type="journal article" date="2019" name="Int. J. Syst. Evol. Microbiol.">
        <title>The Global Catalogue of Microorganisms (GCM) 10K type strain sequencing project: providing services to taxonomists for standard genome sequencing and annotation.</title>
        <authorList>
            <consortium name="The Broad Institute Genomics Platform"/>
            <consortium name="The Broad Institute Genome Sequencing Center for Infectious Disease"/>
            <person name="Wu L."/>
            <person name="Ma J."/>
        </authorList>
    </citation>
    <scope>NUCLEOTIDE SEQUENCE [LARGE SCALE GENOMIC DNA]</scope>
    <source>
        <strain evidence="2">JCM 17111</strain>
    </source>
</reference>
<gene>
    <name evidence="1" type="ORF">GCM10022395_31810</name>
</gene>
<organism evidence="1 2">
    <name type="scientific">Snuella lapsa</name>
    <dbReference type="NCBI Taxonomy" id="870481"/>
    <lineage>
        <taxon>Bacteria</taxon>
        <taxon>Pseudomonadati</taxon>
        <taxon>Bacteroidota</taxon>
        <taxon>Flavobacteriia</taxon>
        <taxon>Flavobacteriales</taxon>
        <taxon>Flavobacteriaceae</taxon>
        <taxon>Snuella</taxon>
    </lineage>
</organism>
<evidence type="ECO:0008006" key="3">
    <source>
        <dbReference type="Google" id="ProtNLM"/>
    </source>
</evidence>
<name>A0ABP6YE11_9FLAO</name>
<dbReference type="EMBL" id="BAABCY010000086">
    <property type="protein sequence ID" value="GAA3580907.1"/>
    <property type="molecule type" value="Genomic_DNA"/>
</dbReference>
<proteinExistence type="predicted"/>
<keyword evidence="2" id="KW-1185">Reference proteome</keyword>
<dbReference type="PROSITE" id="PS51257">
    <property type="entry name" value="PROKAR_LIPOPROTEIN"/>
    <property type="match status" value="1"/>
</dbReference>
<evidence type="ECO:0000313" key="1">
    <source>
        <dbReference type="EMBL" id="GAA3580907.1"/>
    </source>
</evidence>
<comment type="caution">
    <text evidence="1">The sequence shown here is derived from an EMBL/GenBank/DDBJ whole genome shotgun (WGS) entry which is preliminary data.</text>
</comment>
<dbReference type="Proteomes" id="UP001500954">
    <property type="component" value="Unassembled WGS sequence"/>
</dbReference>
<accession>A0ABP6YE11</accession>
<dbReference type="RefSeq" id="WP_345007404.1">
    <property type="nucleotide sequence ID" value="NZ_BAABCY010000086.1"/>
</dbReference>